<accession>A0A2A6RH18</accession>
<dbReference type="SUPFAM" id="SSF52540">
    <property type="entry name" value="P-loop containing nucleoside triphosphate hydrolases"/>
    <property type="match status" value="1"/>
</dbReference>
<protein>
    <submittedName>
        <fullName evidence="3">Sporulation initiation inhibitor Soj</fullName>
    </submittedName>
</protein>
<comment type="similarity">
    <text evidence="1">Belongs to the ParA family.</text>
</comment>
<dbReference type="OrthoDB" id="9815116at2"/>
<dbReference type="InterPro" id="IPR025669">
    <property type="entry name" value="AAA_dom"/>
</dbReference>
<name>A0A2A6RH18_9CHLR</name>
<dbReference type="PIRSF" id="PIRSF009320">
    <property type="entry name" value="Nuc_binding_HP_1000"/>
    <property type="match status" value="1"/>
</dbReference>
<reference evidence="4" key="1">
    <citation type="submission" date="2017-08" db="EMBL/GenBank/DDBJ databases">
        <authorList>
            <person name="Grouzdev D.S."/>
            <person name="Gaisin V.A."/>
            <person name="Rysina M.S."/>
            <person name="Gorlenko V.M."/>
        </authorList>
    </citation>
    <scope>NUCLEOTIDE SEQUENCE [LARGE SCALE GENOMIC DNA]</scope>
    <source>
        <strain evidence="4">Kir15-3F</strain>
    </source>
</reference>
<keyword evidence="4" id="KW-1185">Reference proteome</keyword>
<organism evidence="3 4">
    <name type="scientific">Candidatus Viridilinea mediisalina</name>
    <dbReference type="NCBI Taxonomy" id="2024553"/>
    <lineage>
        <taxon>Bacteria</taxon>
        <taxon>Bacillati</taxon>
        <taxon>Chloroflexota</taxon>
        <taxon>Chloroflexia</taxon>
        <taxon>Chloroflexales</taxon>
        <taxon>Chloroflexineae</taxon>
        <taxon>Oscillochloridaceae</taxon>
        <taxon>Candidatus Viridilinea</taxon>
    </lineage>
</organism>
<dbReference type="AlphaFoldDB" id="A0A2A6RH18"/>
<sequence>MGQVFALAMQKGGVGKTTTTLSLGTLLAERGRRVLLIDLDPQANLTQGLGVDPTTLEYGVYEVLLNPERGADFAVMATEHGVDLIAAALDLAGAELELAGKVGRELLLRKALRQTRERYDYILIDPPPSLGIFSLNALAAADAVLVPMQLHAYALQAMPQLEQTIALVREIHPTLKLGGIVCTLADRRTNLSGQIEAQVRERYGELVFDTVIPVNIKLAEAPTSGTPIGTYAAQSAGATAYAALAAELEARYAQ</sequence>
<dbReference type="InterPro" id="IPR050678">
    <property type="entry name" value="DNA_Partitioning_ATPase"/>
</dbReference>
<dbReference type="CDD" id="cd02042">
    <property type="entry name" value="ParAB_family"/>
    <property type="match status" value="1"/>
</dbReference>
<dbReference type="Gene3D" id="3.40.50.300">
    <property type="entry name" value="P-loop containing nucleotide triphosphate hydrolases"/>
    <property type="match status" value="1"/>
</dbReference>
<dbReference type="InterPro" id="IPR027417">
    <property type="entry name" value="P-loop_NTPase"/>
</dbReference>
<dbReference type="PANTHER" id="PTHR13696:SF99">
    <property type="entry name" value="COBYRINIC ACID AC-DIAMIDE SYNTHASE"/>
    <property type="match status" value="1"/>
</dbReference>
<gene>
    <name evidence="3" type="ORF">CJ255_15320</name>
</gene>
<comment type="caution">
    <text evidence="3">The sequence shown here is derived from an EMBL/GenBank/DDBJ whole genome shotgun (WGS) entry which is preliminary data.</text>
</comment>
<proteinExistence type="inferred from homology"/>
<dbReference type="Pfam" id="PF13614">
    <property type="entry name" value="AAA_31"/>
    <property type="match status" value="1"/>
</dbReference>
<evidence type="ECO:0000256" key="1">
    <source>
        <dbReference type="ARBA" id="ARBA00006976"/>
    </source>
</evidence>
<evidence type="ECO:0000313" key="4">
    <source>
        <dbReference type="Proteomes" id="UP000220527"/>
    </source>
</evidence>
<dbReference type="PANTHER" id="PTHR13696">
    <property type="entry name" value="P-LOOP CONTAINING NUCLEOSIDE TRIPHOSPHATE HYDROLASE"/>
    <property type="match status" value="1"/>
</dbReference>
<dbReference type="RefSeq" id="WP_097644972.1">
    <property type="nucleotide sequence ID" value="NZ_NQWI01000083.1"/>
</dbReference>
<dbReference type="Proteomes" id="UP000220527">
    <property type="component" value="Unassembled WGS sequence"/>
</dbReference>
<evidence type="ECO:0000313" key="3">
    <source>
        <dbReference type="EMBL" id="PDW02179.1"/>
    </source>
</evidence>
<feature type="domain" description="AAA" evidence="2">
    <location>
        <begin position="3"/>
        <end position="170"/>
    </location>
</feature>
<dbReference type="EMBL" id="NQWI01000083">
    <property type="protein sequence ID" value="PDW02179.1"/>
    <property type="molecule type" value="Genomic_DNA"/>
</dbReference>
<evidence type="ECO:0000259" key="2">
    <source>
        <dbReference type="Pfam" id="PF13614"/>
    </source>
</evidence>
<dbReference type="FunFam" id="3.40.50.300:FF:000285">
    <property type="entry name" value="Sporulation initiation inhibitor Soj"/>
    <property type="match status" value="1"/>
</dbReference>